<name>A0A927G8S9_9MICO</name>
<keyword evidence="3" id="KW-1185">Reference proteome</keyword>
<reference evidence="2" key="1">
    <citation type="journal article" date="2018" name="Curr. Microbiol.">
        <title>Cellulosimicrobium arenosum sp. nov., Isolated from Marine Sediment Sand.</title>
        <authorList>
            <person name="Oh M."/>
            <person name="Kim J.H."/>
            <person name="Yoon J.H."/>
            <person name="Schumann P."/>
            <person name="Kim W."/>
        </authorList>
    </citation>
    <scope>NUCLEOTIDE SEQUENCE</scope>
    <source>
        <strain evidence="2">KCTC 49039</strain>
    </source>
</reference>
<protein>
    <submittedName>
        <fullName evidence="2">ATP-binding protein</fullName>
    </submittedName>
</protein>
<keyword evidence="2" id="KW-0547">Nucleotide-binding</keyword>
<sequence length="1078" mass="111286">MTHDVFGTAALRRSALEAWSSSPTRLREDSNTEEDHAHGSYRDRVVVEIAQNAADAALRAGGPGRLRLSLDAPSAPDRPWVLRAANTGAPLDAAGVASLAAMRASASSRPLDGARPGGDDEPGGAVGDGAVGRFGTGFAALRSVADVIRIGARERAVEMSLERTRAELATITADRPGLARTVASRGDRLPVLRLPFPASVRVPVPEAPAGGGAGWATVVELELRDDVALAAVRAQLAGVDDVLLLALPGLQEITVVDGDERRLADVEERWVVVRAAGEVPAGTRASLPVEDRRRDRWSVAWATPRDGSRPPAAGVLHAPTPTDEPLTFPALLLASFPLDPSRRHVPPGPTTDLVAREAGRAYARLVAARAPALGPRTLGLVPTGLPAGVVDAAVRDAALSALSRTAIVPLVDGPGALVPPPESDGGLHDTDEALGPGSPGRGTTGLVTPQQACVVPGPVGADPAVRRTLGVADLVDVPADLLSVARSLGVEVLDLADVVEQLPGAGTDTGVARLLELYGALAPHVHDADVRDALGALPVLLVDGRTVRGPRGLVVLADPGDDDRAVAAARRLADLGLRVVDPRAAHPVLERLGARPVALRGLVGEPALRERALAAARAADDGEQPDTDALVGFVSDVVAGEDAQGDLRLPFWWGEIPLRTTGGDLVAARGCVLAGTWADEVLDGLDVVAPEVVDRWGVATLRALGVVTEPVVHVVRDVVTPLTGVDEDLDPHAAEGWLSDWAGYLEHLADVLGPGVHVGDVPAVADLDAVHDDAWPAALERIAGRPDLRSALLDPVRAEGRGIVATSYTSWWLRTELGAPFALGQVPWLPAAPRAVADARGVDDRVLAAVGGVASLGGVAPGAWPGVLDAVADVGAPVGAEDALELWHALVTLAAAGEVLDPPPDRLPALTENGVRVVAAQDAVVAPDPMWTPLRPVVPAPAALLDDVADLLDLDVVPADAPAPESVGEAIPVPDAAGRVVGPVAAVWFRHEALRVDGVRVPWWVERSGADARVHATDQDGLAEALAAAAGRYGRRHLVAAVLRSPDDAETLLAATAWEVQPRPVSEGSPGSPGTGAR</sequence>
<dbReference type="RefSeq" id="WP_191828626.1">
    <property type="nucleotide sequence ID" value="NZ_JACYHB010000005.1"/>
</dbReference>
<gene>
    <name evidence="2" type="ORF">IF651_08260</name>
</gene>
<evidence type="ECO:0000256" key="1">
    <source>
        <dbReference type="SAM" id="MobiDB-lite"/>
    </source>
</evidence>
<feature type="region of interest" description="Disordered" evidence="1">
    <location>
        <begin position="17"/>
        <end position="39"/>
    </location>
</feature>
<dbReference type="Proteomes" id="UP000610846">
    <property type="component" value="Unassembled WGS sequence"/>
</dbReference>
<feature type="region of interest" description="Disordered" evidence="1">
    <location>
        <begin position="107"/>
        <end position="128"/>
    </location>
</feature>
<feature type="region of interest" description="Disordered" evidence="1">
    <location>
        <begin position="417"/>
        <end position="444"/>
    </location>
</feature>
<dbReference type="AlphaFoldDB" id="A0A927G8S9"/>
<evidence type="ECO:0000313" key="3">
    <source>
        <dbReference type="Proteomes" id="UP000610846"/>
    </source>
</evidence>
<organism evidence="2 3">
    <name type="scientific">Cellulosimicrobium arenosum</name>
    <dbReference type="NCBI Taxonomy" id="2708133"/>
    <lineage>
        <taxon>Bacteria</taxon>
        <taxon>Bacillati</taxon>
        <taxon>Actinomycetota</taxon>
        <taxon>Actinomycetes</taxon>
        <taxon>Micrococcales</taxon>
        <taxon>Promicromonosporaceae</taxon>
        <taxon>Cellulosimicrobium</taxon>
    </lineage>
</organism>
<proteinExistence type="predicted"/>
<dbReference type="EMBL" id="JACYHB010000005">
    <property type="protein sequence ID" value="MBD8079046.1"/>
    <property type="molecule type" value="Genomic_DNA"/>
</dbReference>
<reference evidence="2" key="2">
    <citation type="submission" date="2020-09" db="EMBL/GenBank/DDBJ databases">
        <authorList>
            <person name="Yu Y."/>
        </authorList>
    </citation>
    <scope>NUCLEOTIDE SEQUENCE</scope>
    <source>
        <strain evidence="2">KCTC 49039</strain>
    </source>
</reference>
<feature type="compositionally biased region" description="Basic and acidic residues" evidence="1">
    <location>
        <begin position="25"/>
        <end position="39"/>
    </location>
</feature>
<keyword evidence="2" id="KW-0067">ATP-binding</keyword>
<dbReference type="GO" id="GO:0005524">
    <property type="term" value="F:ATP binding"/>
    <property type="evidence" value="ECO:0007669"/>
    <property type="project" value="UniProtKB-KW"/>
</dbReference>
<evidence type="ECO:0000313" key="2">
    <source>
        <dbReference type="EMBL" id="MBD8079046.1"/>
    </source>
</evidence>
<accession>A0A927G8S9</accession>
<comment type="caution">
    <text evidence="2">The sequence shown here is derived from an EMBL/GenBank/DDBJ whole genome shotgun (WGS) entry which is preliminary data.</text>
</comment>